<evidence type="ECO:0000313" key="8">
    <source>
        <dbReference type="EMBL" id="SVD64175.1"/>
    </source>
</evidence>
<comment type="similarity">
    <text evidence="2">Belongs to the BMP lipoprotein family.</text>
</comment>
<keyword evidence="4" id="KW-0732">Signal</keyword>
<evidence type="ECO:0000256" key="2">
    <source>
        <dbReference type="ARBA" id="ARBA00008610"/>
    </source>
</evidence>
<keyword evidence="3" id="KW-1003">Cell membrane</keyword>
<dbReference type="PANTHER" id="PTHR34296:SF2">
    <property type="entry name" value="ABC TRANSPORTER GUANOSINE-BINDING PROTEIN NUPN"/>
    <property type="match status" value="1"/>
</dbReference>
<feature type="non-terminal residue" evidence="8">
    <location>
        <position position="273"/>
    </location>
</feature>
<dbReference type="SUPFAM" id="SSF53822">
    <property type="entry name" value="Periplasmic binding protein-like I"/>
    <property type="match status" value="1"/>
</dbReference>
<feature type="domain" description="ABC transporter substrate-binding protein PnrA-like" evidence="7">
    <location>
        <begin position="1"/>
        <end position="254"/>
    </location>
</feature>
<sequence length="273" mass="27528">DVGEVDDKSFNQSAWEGVQAAGAAAGASVDYIETQAAKDYATNIGLFADSGCDIVVTVGFALGEATGIAAGEYPDVDFIGVDQWQGEAIANVAGLLFPEDQAGYLAGALAASLSTSGVIAEVLGTDLVPPVVAFGEGFVNGAKHIDPSITVIKTYHPGGLDVAFTDPEWGATTARQALDQGADVVFGAGGKTGNGAIIEVAGEAGAFCIGVDTDQWTTVPEAHPCLVSSSMKMIVDGVSDLIGQSLAGSMPSGNYYGGVALAPFHDHADSVPA</sequence>
<keyword evidence="5" id="KW-0472">Membrane</keyword>
<evidence type="ECO:0000256" key="3">
    <source>
        <dbReference type="ARBA" id="ARBA00022475"/>
    </source>
</evidence>
<feature type="non-terminal residue" evidence="8">
    <location>
        <position position="1"/>
    </location>
</feature>
<dbReference type="EMBL" id="UINC01163718">
    <property type="protein sequence ID" value="SVD64175.1"/>
    <property type="molecule type" value="Genomic_DNA"/>
</dbReference>
<proteinExistence type="inferred from homology"/>
<accession>A0A382X0R3</accession>
<evidence type="ECO:0000256" key="4">
    <source>
        <dbReference type="ARBA" id="ARBA00022729"/>
    </source>
</evidence>
<name>A0A382X0R3_9ZZZZ</name>
<dbReference type="InterPro" id="IPR028082">
    <property type="entry name" value="Peripla_BP_I"/>
</dbReference>
<reference evidence="8" key="1">
    <citation type="submission" date="2018-05" db="EMBL/GenBank/DDBJ databases">
        <authorList>
            <person name="Lanie J.A."/>
            <person name="Ng W.-L."/>
            <person name="Kazmierczak K.M."/>
            <person name="Andrzejewski T.M."/>
            <person name="Davidsen T.M."/>
            <person name="Wayne K.J."/>
            <person name="Tettelin H."/>
            <person name="Glass J.I."/>
            <person name="Rusch D."/>
            <person name="Podicherti R."/>
            <person name="Tsui H.-C.T."/>
            <person name="Winkler M.E."/>
        </authorList>
    </citation>
    <scope>NUCLEOTIDE SEQUENCE</scope>
</reference>
<dbReference type="InterPro" id="IPR003760">
    <property type="entry name" value="PnrA-like"/>
</dbReference>
<protein>
    <recommendedName>
        <fullName evidence="7">ABC transporter substrate-binding protein PnrA-like domain-containing protein</fullName>
    </recommendedName>
</protein>
<organism evidence="8">
    <name type="scientific">marine metagenome</name>
    <dbReference type="NCBI Taxonomy" id="408172"/>
    <lineage>
        <taxon>unclassified sequences</taxon>
        <taxon>metagenomes</taxon>
        <taxon>ecological metagenomes</taxon>
    </lineage>
</organism>
<dbReference type="CDD" id="cd06354">
    <property type="entry name" value="PBP1_PrnA-like"/>
    <property type="match status" value="1"/>
</dbReference>
<dbReference type="InterPro" id="IPR050957">
    <property type="entry name" value="BMP_lipoprotein"/>
</dbReference>
<evidence type="ECO:0000256" key="5">
    <source>
        <dbReference type="ARBA" id="ARBA00023136"/>
    </source>
</evidence>
<dbReference type="AlphaFoldDB" id="A0A382X0R3"/>
<gene>
    <name evidence="8" type="ORF">METZ01_LOCUS417029</name>
</gene>
<dbReference type="PANTHER" id="PTHR34296">
    <property type="entry name" value="TRANSCRIPTIONAL ACTIVATOR PROTEIN MED"/>
    <property type="match status" value="1"/>
</dbReference>
<dbReference type="Gene3D" id="3.40.50.2300">
    <property type="match status" value="2"/>
</dbReference>
<keyword evidence="6" id="KW-0449">Lipoprotein</keyword>
<dbReference type="Pfam" id="PF02608">
    <property type="entry name" value="Bmp"/>
    <property type="match status" value="1"/>
</dbReference>
<dbReference type="GO" id="GO:0005886">
    <property type="term" value="C:plasma membrane"/>
    <property type="evidence" value="ECO:0007669"/>
    <property type="project" value="UniProtKB-SubCell"/>
</dbReference>
<evidence type="ECO:0000256" key="6">
    <source>
        <dbReference type="ARBA" id="ARBA00023288"/>
    </source>
</evidence>
<comment type="subcellular location">
    <subcellularLocation>
        <location evidence="1">Cell membrane</location>
        <topology evidence="1">Lipid-anchor</topology>
    </subcellularLocation>
</comment>
<evidence type="ECO:0000259" key="7">
    <source>
        <dbReference type="Pfam" id="PF02608"/>
    </source>
</evidence>
<evidence type="ECO:0000256" key="1">
    <source>
        <dbReference type="ARBA" id="ARBA00004193"/>
    </source>
</evidence>